<evidence type="ECO:0000256" key="3">
    <source>
        <dbReference type="ARBA" id="ARBA00022481"/>
    </source>
</evidence>
<name>A0A0D7E347_STUST</name>
<evidence type="ECO:0000256" key="5">
    <source>
        <dbReference type="ARBA" id="ARBA00022519"/>
    </source>
</evidence>
<keyword evidence="6 12" id="KW-0812">Transmembrane</keyword>
<dbReference type="PATRIC" id="fig|316.110.peg.947"/>
<dbReference type="FunFam" id="3.30.450.20:FF:000046">
    <property type="entry name" value="Aerotaxis sensor receptor"/>
    <property type="match status" value="1"/>
</dbReference>
<dbReference type="NCBIfam" id="TIGR00229">
    <property type="entry name" value="sensory_box"/>
    <property type="match status" value="1"/>
</dbReference>
<keyword evidence="9 11" id="KW-0807">Transducer</keyword>
<dbReference type="Pfam" id="PF08447">
    <property type="entry name" value="PAS_3"/>
    <property type="match status" value="1"/>
</dbReference>
<dbReference type="RefSeq" id="WP_044315536.1">
    <property type="nucleotide sequence ID" value="NZ_JXXD01000143.1"/>
</dbReference>
<reference evidence="15 16" key="1">
    <citation type="submission" date="2014-11" db="EMBL/GenBank/DDBJ databases">
        <title>Genomics and ecophysiology of heterotrophic nitrogen fixing bacteria isolated from estuarine surface water.</title>
        <authorList>
            <person name="Bentzon-Tilia M."/>
            <person name="Severin I."/>
            <person name="Hansen L.H."/>
            <person name="Riemann L."/>
        </authorList>
    </citation>
    <scope>NUCLEOTIDE SEQUENCE [LARGE SCALE GENOMIC DNA]</scope>
    <source>
        <strain evidence="15 16">BAL361</strain>
    </source>
</reference>
<keyword evidence="5" id="KW-0997">Cell inner membrane</keyword>
<dbReference type="InterPro" id="IPR004090">
    <property type="entry name" value="Chemotax_Me-accpt_rcpt"/>
</dbReference>
<evidence type="ECO:0000256" key="9">
    <source>
        <dbReference type="ARBA" id="ARBA00023224"/>
    </source>
</evidence>
<feature type="transmembrane region" description="Helical" evidence="12">
    <location>
        <begin position="152"/>
        <end position="170"/>
    </location>
</feature>
<evidence type="ECO:0000256" key="10">
    <source>
        <dbReference type="ARBA" id="ARBA00029447"/>
    </source>
</evidence>
<dbReference type="PROSITE" id="PS50112">
    <property type="entry name" value="PAS"/>
    <property type="match status" value="1"/>
</dbReference>
<evidence type="ECO:0000256" key="6">
    <source>
        <dbReference type="ARBA" id="ARBA00022692"/>
    </source>
</evidence>
<dbReference type="SMART" id="SM00091">
    <property type="entry name" value="PAS"/>
    <property type="match status" value="1"/>
</dbReference>
<evidence type="ECO:0000256" key="11">
    <source>
        <dbReference type="PROSITE-ProRule" id="PRU00284"/>
    </source>
</evidence>
<comment type="caution">
    <text evidence="15">The sequence shown here is derived from an EMBL/GenBank/DDBJ whole genome shotgun (WGS) entry which is preliminary data.</text>
</comment>
<dbReference type="PROSITE" id="PS50111">
    <property type="entry name" value="CHEMOTAXIS_TRANSDUC_2"/>
    <property type="match status" value="1"/>
</dbReference>
<dbReference type="GO" id="GO:0004888">
    <property type="term" value="F:transmembrane signaling receptor activity"/>
    <property type="evidence" value="ECO:0007669"/>
    <property type="project" value="InterPro"/>
</dbReference>
<proteinExistence type="inferred from homology"/>
<dbReference type="GO" id="GO:0007165">
    <property type="term" value="P:signal transduction"/>
    <property type="evidence" value="ECO:0007669"/>
    <property type="project" value="UniProtKB-KW"/>
</dbReference>
<organism evidence="15 16">
    <name type="scientific">Stutzerimonas stutzeri</name>
    <name type="common">Pseudomonas stutzeri</name>
    <dbReference type="NCBI Taxonomy" id="316"/>
    <lineage>
        <taxon>Bacteria</taxon>
        <taxon>Pseudomonadati</taxon>
        <taxon>Pseudomonadota</taxon>
        <taxon>Gammaproteobacteria</taxon>
        <taxon>Pseudomonadales</taxon>
        <taxon>Pseudomonadaceae</taxon>
        <taxon>Stutzerimonas</taxon>
    </lineage>
</organism>
<dbReference type="GO" id="GO:0052131">
    <property type="term" value="P:positive aerotaxis"/>
    <property type="evidence" value="ECO:0007669"/>
    <property type="project" value="UniProtKB-ARBA"/>
</dbReference>
<dbReference type="SMART" id="SM00283">
    <property type="entry name" value="MA"/>
    <property type="match status" value="1"/>
</dbReference>
<dbReference type="FunFam" id="1.10.287.950:FF:000001">
    <property type="entry name" value="Methyl-accepting chemotaxis sensory transducer"/>
    <property type="match status" value="1"/>
</dbReference>
<dbReference type="Gene3D" id="3.30.450.20">
    <property type="entry name" value="PAS domain"/>
    <property type="match status" value="1"/>
</dbReference>
<evidence type="ECO:0000313" key="16">
    <source>
        <dbReference type="Proteomes" id="UP000032439"/>
    </source>
</evidence>
<dbReference type="InterPro" id="IPR013655">
    <property type="entry name" value="PAS_fold_3"/>
</dbReference>
<dbReference type="Gene3D" id="1.10.287.950">
    <property type="entry name" value="Methyl-accepting chemotaxis protein"/>
    <property type="match status" value="1"/>
</dbReference>
<feature type="domain" description="PAS" evidence="14">
    <location>
        <begin position="21"/>
        <end position="76"/>
    </location>
</feature>
<evidence type="ECO:0000256" key="12">
    <source>
        <dbReference type="SAM" id="Phobius"/>
    </source>
</evidence>
<comment type="subcellular location">
    <subcellularLocation>
        <location evidence="1">Cell inner membrane</location>
        <topology evidence="1">Multi-pass membrane protein</topology>
    </subcellularLocation>
</comment>
<dbReference type="CDD" id="cd00130">
    <property type="entry name" value="PAS"/>
    <property type="match status" value="1"/>
</dbReference>
<feature type="transmembrane region" description="Helical" evidence="12">
    <location>
        <begin position="176"/>
        <end position="194"/>
    </location>
</feature>
<evidence type="ECO:0000259" key="13">
    <source>
        <dbReference type="PROSITE" id="PS50111"/>
    </source>
</evidence>
<dbReference type="SUPFAM" id="SSF58104">
    <property type="entry name" value="Methyl-accepting chemotaxis protein (MCP) signaling domain"/>
    <property type="match status" value="1"/>
</dbReference>
<dbReference type="PRINTS" id="PR00260">
    <property type="entry name" value="CHEMTRNSDUCR"/>
</dbReference>
<comment type="similarity">
    <text evidence="10">Belongs to the methyl-accepting chemotaxis (MCP) protein family.</text>
</comment>
<dbReference type="PANTHER" id="PTHR32089:SF74">
    <property type="entry name" value="METHYL-ACCEPTING CHEMOTAXIS PROTEIN AER"/>
    <property type="match status" value="1"/>
</dbReference>
<dbReference type="AlphaFoldDB" id="A0A0D7E347"/>
<evidence type="ECO:0000256" key="8">
    <source>
        <dbReference type="ARBA" id="ARBA00023136"/>
    </source>
</evidence>
<evidence type="ECO:0000259" key="14">
    <source>
        <dbReference type="PROSITE" id="PS50112"/>
    </source>
</evidence>
<protein>
    <submittedName>
        <fullName evidence="15">Chemotaxis protein</fullName>
    </submittedName>
</protein>
<keyword evidence="4" id="KW-0145">Chemotaxis</keyword>
<dbReference type="InterPro" id="IPR000014">
    <property type="entry name" value="PAS"/>
</dbReference>
<evidence type="ECO:0000256" key="7">
    <source>
        <dbReference type="ARBA" id="ARBA00022989"/>
    </source>
</evidence>
<dbReference type="Pfam" id="PF00015">
    <property type="entry name" value="MCPsignal"/>
    <property type="match status" value="1"/>
</dbReference>
<accession>A0A0D7E347</accession>
<keyword evidence="8 12" id="KW-0472">Membrane</keyword>
<dbReference type="InterPro" id="IPR035965">
    <property type="entry name" value="PAS-like_dom_sf"/>
</dbReference>
<dbReference type="PANTHER" id="PTHR32089">
    <property type="entry name" value="METHYL-ACCEPTING CHEMOTAXIS PROTEIN MCPB"/>
    <property type="match status" value="1"/>
</dbReference>
<evidence type="ECO:0000256" key="1">
    <source>
        <dbReference type="ARBA" id="ARBA00004429"/>
    </source>
</evidence>
<evidence type="ECO:0000256" key="2">
    <source>
        <dbReference type="ARBA" id="ARBA00022475"/>
    </source>
</evidence>
<keyword evidence="2" id="KW-1003">Cell membrane</keyword>
<sequence>MRNNGPVSNTERTFPAHQRLISATDNQGKILYCNDEFVAISGYSRAELIGSDHNLVRHPDMPPAVFEVMWRYLKAGKSWMGVVKNRCKNGDFYWVSAYVTPVFDDGKLTGFESVRVKPTAEQVAQASALYERLRTGRPAVSLSRRAQGWARALAMPMGAAVLAAGGIFWLPPAVEALVVLGLFFVLGISCHFAAERQLLRILQRVPEAFTDPVVALTYTQQHGNAARLEMALVSEDARLRTALTRLSDLAVQVAGASAETYSLASQTESELRQQRGETDMTATAVTQMTASISEVAGHVQHTAEEARTANALADDGDRVAASSREAMEMLAATVTSIGNVVNELAGETQQIVSAAGMIQSIADQTNLLALNAAIEAARAGEQGRGFAVVADEVRGLAGKTRESTQQIQGIIQSLTSKAGEAVTIAQVGDKEAVQGLAQVVEAQQALQGIRDAVGRIAGMSQQMAAAAEEQAHVAEDIARQVTRIAVTTDSNVSKADLTMQRGRDLECAAYGLRVLVERFNR</sequence>
<evidence type="ECO:0000313" key="15">
    <source>
        <dbReference type="EMBL" id="KIZ34936.1"/>
    </source>
</evidence>
<dbReference type="SUPFAM" id="SSF55785">
    <property type="entry name" value="PYP-like sensor domain (PAS domain)"/>
    <property type="match status" value="1"/>
</dbReference>
<gene>
    <name evidence="15" type="ORF">LO50_15280</name>
</gene>
<dbReference type="Proteomes" id="UP000032439">
    <property type="component" value="Unassembled WGS sequence"/>
</dbReference>
<dbReference type="GO" id="GO:0005886">
    <property type="term" value="C:plasma membrane"/>
    <property type="evidence" value="ECO:0007669"/>
    <property type="project" value="UniProtKB-SubCell"/>
</dbReference>
<keyword evidence="3" id="KW-0488">Methylation</keyword>
<dbReference type="InterPro" id="IPR004089">
    <property type="entry name" value="MCPsignal_dom"/>
</dbReference>
<keyword evidence="7 12" id="KW-1133">Transmembrane helix</keyword>
<evidence type="ECO:0000256" key="4">
    <source>
        <dbReference type="ARBA" id="ARBA00022500"/>
    </source>
</evidence>
<feature type="domain" description="Methyl-accepting transducer" evidence="13">
    <location>
        <begin position="249"/>
        <end position="485"/>
    </location>
</feature>
<dbReference type="CDD" id="cd11386">
    <property type="entry name" value="MCP_signal"/>
    <property type="match status" value="1"/>
</dbReference>
<dbReference type="EMBL" id="JXXD01000143">
    <property type="protein sequence ID" value="KIZ34936.1"/>
    <property type="molecule type" value="Genomic_DNA"/>
</dbReference>